<dbReference type="PROSITE" id="PS00107">
    <property type="entry name" value="PROTEIN_KINASE_ATP"/>
    <property type="match status" value="1"/>
</dbReference>
<evidence type="ECO:0000256" key="5">
    <source>
        <dbReference type="PROSITE-ProRule" id="PRU00339"/>
    </source>
</evidence>
<dbReference type="GO" id="GO:0004674">
    <property type="term" value="F:protein serine/threonine kinase activity"/>
    <property type="evidence" value="ECO:0007669"/>
    <property type="project" value="UniProtKB-EC"/>
</dbReference>
<dbReference type="OrthoDB" id="9801841at2"/>
<dbReference type="GO" id="GO:0005524">
    <property type="term" value="F:ATP binding"/>
    <property type="evidence" value="ECO:0007669"/>
    <property type="project" value="UniProtKB-UniRule"/>
</dbReference>
<dbReference type="PROSITE" id="PS50005">
    <property type="entry name" value="TPR"/>
    <property type="match status" value="2"/>
</dbReference>
<dbReference type="Proteomes" id="UP000237968">
    <property type="component" value="Unassembled WGS sequence"/>
</dbReference>
<dbReference type="InterPro" id="IPR000719">
    <property type="entry name" value="Prot_kinase_dom"/>
</dbReference>
<dbReference type="InterPro" id="IPR019734">
    <property type="entry name" value="TPR_rpt"/>
</dbReference>
<evidence type="ECO:0000259" key="7">
    <source>
        <dbReference type="PROSITE" id="PS50011"/>
    </source>
</evidence>
<evidence type="ECO:0000256" key="6">
    <source>
        <dbReference type="PROSITE-ProRule" id="PRU10141"/>
    </source>
</evidence>
<comment type="caution">
    <text evidence="8">The sequence shown here is derived from an EMBL/GenBank/DDBJ whole genome shotgun (WGS) entry which is preliminary data.</text>
</comment>
<dbReference type="InterPro" id="IPR008271">
    <property type="entry name" value="Ser/Thr_kinase_AS"/>
</dbReference>
<dbReference type="SUPFAM" id="SSF48452">
    <property type="entry name" value="TPR-like"/>
    <property type="match status" value="2"/>
</dbReference>
<sequence length="955" mass="101950">MTQHLATTSEPETAATRPRAELVARARPGASLEPGMELGRYLVLEELGRGGMGVVVAAYDPQLRRRVAIKVLRRATNREQLDNEAHALAALNHPNVVAIHDVGSHAGGTFIAMEYVEGQTLAEWLRARPRSLAAILAVFTAAARGLQAAHHAGITHRDIKPSNVMVGRDGRVRVTDFGLAHGEALALESVVGSDDMTMTISHPNGVVVGTPAYMAPEQFEAEAVDHRVDQFAICVALWEAVCGTRPFLGDSYVELREVVCLGAPVAAPPTGVLPAWLRRVLERGLARDPAARYPDMLALIEALESDPRPRRRRRVAAAVAAAVIGIGIGASELAEHSARRACVAEAARAEALVELVAADHLRQAFTATGLPFAASSHRRVQARIQAWVTDWSAARTQLCTAIIDGELSEAEAAPRRACLDEQLDRGRSFVELLRAPTAELVGAAVPAVARLPSPTRCAEPQSLLLYDDRRDGSLVAGRPELDRELSRVSSLLVAEQNDAARTAAQALLDQAERAEAAELHRVELVLGAAHIALDEHEAGQAALRRAHYGALAAGADIDALDAAIALVDANAQLHGDYELAARWAETAAALTTRLGLEGSAVDGRRLAVLGNLHYREGDLDEAAQAYTAAHAIVVERLPAGHPQIASSLINLANIAAARALPDEARAGYERAHALLVASYGDDHPSTARPLINLGNLALDGADFKAAVADYERARALLEPLGEDSFELTVVLQNLAAAWYYSRETQRACDTWERVLELRRRQLPVDSPEIAELLANLGTCYKSLGDGEAAIAALEQSLELLETNFGADAPRLAPVLNNLGVFLRGQGDYAQARSIVERALEIHERQGVDSRVLAQTRGVLARTLLDLGDLAAAREQIDRALAFYARDPGPGFGEGSSRCVDLALRVRTGAAAAAQAEAEVLLADPAWAERHESLRKCLVGYGVIGPRAGAADPASP</sequence>
<keyword evidence="4 6" id="KW-0067">ATP-binding</keyword>
<feature type="binding site" evidence="6">
    <location>
        <position position="70"/>
    </location>
    <ligand>
        <name>ATP</name>
        <dbReference type="ChEBI" id="CHEBI:30616"/>
    </ligand>
</feature>
<evidence type="ECO:0000256" key="3">
    <source>
        <dbReference type="ARBA" id="ARBA00022777"/>
    </source>
</evidence>
<accession>A0A2S9XCY3</accession>
<dbReference type="EMBL" id="PVNK01000269">
    <property type="protein sequence ID" value="PRP90716.1"/>
    <property type="molecule type" value="Genomic_DNA"/>
</dbReference>
<dbReference type="InterPro" id="IPR011009">
    <property type="entry name" value="Kinase-like_dom_sf"/>
</dbReference>
<dbReference type="CDD" id="cd14014">
    <property type="entry name" value="STKc_PknB_like"/>
    <property type="match status" value="1"/>
</dbReference>
<keyword evidence="9" id="KW-1185">Reference proteome</keyword>
<dbReference type="Pfam" id="PF00069">
    <property type="entry name" value="Pkinase"/>
    <property type="match status" value="1"/>
</dbReference>
<dbReference type="EC" id="2.7.11.1" evidence="8"/>
<keyword evidence="1 8" id="KW-0808">Transferase</keyword>
<dbReference type="Gene3D" id="3.30.200.20">
    <property type="entry name" value="Phosphorylase Kinase, domain 1"/>
    <property type="match status" value="1"/>
</dbReference>
<gene>
    <name evidence="8" type="primary">spk1_25</name>
    <name evidence="8" type="ORF">ENSA5_61500</name>
</gene>
<dbReference type="PANTHER" id="PTHR43289">
    <property type="entry name" value="MITOGEN-ACTIVATED PROTEIN KINASE KINASE KINASE 20-RELATED"/>
    <property type="match status" value="1"/>
</dbReference>
<name>A0A2S9XCY3_9BACT</name>
<proteinExistence type="predicted"/>
<dbReference type="Gene3D" id="1.25.40.10">
    <property type="entry name" value="Tetratricopeptide repeat domain"/>
    <property type="match status" value="2"/>
</dbReference>
<dbReference type="PROSITE" id="PS00108">
    <property type="entry name" value="PROTEIN_KINASE_ST"/>
    <property type="match status" value="1"/>
</dbReference>
<dbReference type="SMART" id="SM00220">
    <property type="entry name" value="S_TKc"/>
    <property type="match status" value="1"/>
</dbReference>
<evidence type="ECO:0000256" key="2">
    <source>
        <dbReference type="ARBA" id="ARBA00022741"/>
    </source>
</evidence>
<dbReference type="PROSITE" id="PS50011">
    <property type="entry name" value="PROTEIN_KINASE_DOM"/>
    <property type="match status" value="1"/>
</dbReference>
<dbReference type="InterPro" id="IPR011990">
    <property type="entry name" value="TPR-like_helical_dom_sf"/>
</dbReference>
<feature type="repeat" description="TPR" evidence="5">
    <location>
        <begin position="812"/>
        <end position="845"/>
    </location>
</feature>
<evidence type="ECO:0000256" key="1">
    <source>
        <dbReference type="ARBA" id="ARBA00022679"/>
    </source>
</evidence>
<keyword evidence="2 6" id="KW-0547">Nucleotide-binding</keyword>
<feature type="domain" description="Protein kinase" evidence="7">
    <location>
        <begin position="41"/>
        <end position="304"/>
    </location>
</feature>
<dbReference type="Gene3D" id="1.10.510.10">
    <property type="entry name" value="Transferase(Phosphotransferase) domain 1"/>
    <property type="match status" value="1"/>
</dbReference>
<dbReference type="SMART" id="SM00028">
    <property type="entry name" value="TPR"/>
    <property type="match status" value="7"/>
</dbReference>
<feature type="repeat" description="TPR" evidence="5">
    <location>
        <begin position="770"/>
        <end position="803"/>
    </location>
</feature>
<evidence type="ECO:0000313" key="9">
    <source>
        <dbReference type="Proteomes" id="UP000237968"/>
    </source>
</evidence>
<dbReference type="AlphaFoldDB" id="A0A2S9XCY3"/>
<reference evidence="8 9" key="1">
    <citation type="submission" date="2018-03" db="EMBL/GenBank/DDBJ databases">
        <title>Draft Genome Sequences of the Obligatory Marine Myxobacteria Enhygromyxa salina SWB005.</title>
        <authorList>
            <person name="Poehlein A."/>
            <person name="Moghaddam J.A."/>
            <person name="Harms H."/>
            <person name="Alanjari M."/>
            <person name="Koenig G.M."/>
            <person name="Daniel R."/>
            <person name="Schaeberle T.F."/>
        </authorList>
    </citation>
    <scope>NUCLEOTIDE SEQUENCE [LARGE SCALE GENOMIC DNA]</scope>
    <source>
        <strain evidence="8 9">SWB005</strain>
    </source>
</reference>
<dbReference type="InterPro" id="IPR017441">
    <property type="entry name" value="Protein_kinase_ATP_BS"/>
</dbReference>
<dbReference type="PANTHER" id="PTHR43289:SF34">
    <property type="entry name" value="SERINE_THREONINE-PROTEIN KINASE YBDM-RELATED"/>
    <property type="match status" value="1"/>
</dbReference>
<keyword evidence="5" id="KW-0802">TPR repeat</keyword>
<keyword evidence="3 8" id="KW-0418">Kinase</keyword>
<evidence type="ECO:0000256" key="4">
    <source>
        <dbReference type="ARBA" id="ARBA00022840"/>
    </source>
</evidence>
<dbReference type="RefSeq" id="WP_106395334.1">
    <property type="nucleotide sequence ID" value="NZ_PVNK01000269.1"/>
</dbReference>
<dbReference type="Pfam" id="PF13424">
    <property type="entry name" value="TPR_12"/>
    <property type="match status" value="3"/>
</dbReference>
<organism evidence="8 9">
    <name type="scientific">Enhygromyxa salina</name>
    <dbReference type="NCBI Taxonomy" id="215803"/>
    <lineage>
        <taxon>Bacteria</taxon>
        <taxon>Pseudomonadati</taxon>
        <taxon>Myxococcota</taxon>
        <taxon>Polyangia</taxon>
        <taxon>Nannocystales</taxon>
        <taxon>Nannocystaceae</taxon>
        <taxon>Enhygromyxa</taxon>
    </lineage>
</organism>
<evidence type="ECO:0000313" key="8">
    <source>
        <dbReference type="EMBL" id="PRP90716.1"/>
    </source>
</evidence>
<protein>
    <submittedName>
        <fullName evidence="8">Serine/threonine-protein kinase PK-1</fullName>
        <ecNumber evidence="8">2.7.11.1</ecNumber>
    </submittedName>
</protein>
<dbReference type="SUPFAM" id="SSF56112">
    <property type="entry name" value="Protein kinase-like (PK-like)"/>
    <property type="match status" value="1"/>
</dbReference>